<comment type="caution">
    <text evidence="1">The sequence shown here is derived from an EMBL/GenBank/DDBJ whole genome shotgun (WGS) entry which is preliminary data.</text>
</comment>
<sequence length="158" mass="18206">MKKIIPFPQQKQPDTSILSAMQSIEKRFGMSFWAYMGFTGNQEKVKEKIDKVLHKETLQLASKLLEEGALDNHHDENKYRQENLIAADNPVHNQNITKKQAIGYVIAALKNKASSLDHTVDQTAILLEIERLFITIDPQQAEQIYIHEWNPPNEIQKL</sequence>
<evidence type="ECO:0000313" key="2">
    <source>
        <dbReference type="Proteomes" id="UP001300012"/>
    </source>
</evidence>
<accession>A0ABT1YVH4</accession>
<dbReference type="RefSeq" id="WP_258218442.1">
    <property type="nucleotide sequence ID" value="NZ_JANQBD010000066.1"/>
</dbReference>
<gene>
    <name evidence="1" type="ORF">NV381_38015</name>
</gene>
<organism evidence="1 2">
    <name type="scientific">Paenibacillus radicis</name>
    <name type="common">ex Xue et al. 2023</name>
    <dbReference type="NCBI Taxonomy" id="2972489"/>
    <lineage>
        <taxon>Bacteria</taxon>
        <taxon>Bacillati</taxon>
        <taxon>Bacillota</taxon>
        <taxon>Bacilli</taxon>
        <taxon>Bacillales</taxon>
        <taxon>Paenibacillaceae</taxon>
        <taxon>Paenibacillus</taxon>
    </lineage>
</organism>
<proteinExistence type="predicted"/>
<dbReference type="Proteomes" id="UP001300012">
    <property type="component" value="Unassembled WGS sequence"/>
</dbReference>
<keyword evidence="2" id="KW-1185">Reference proteome</keyword>
<evidence type="ECO:0000313" key="1">
    <source>
        <dbReference type="EMBL" id="MCR8636957.1"/>
    </source>
</evidence>
<reference evidence="1 2" key="1">
    <citation type="submission" date="2022-08" db="EMBL/GenBank/DDBJ databases">
        <title>Paenibacillus endoradicis sp. nov., Paenibacillus radicibacter sp. nov and Paenibacillus pararadicis sp. nov., three cold-adapted plant growth-promoting bacteria isolated from root of Larix gmelinii in Great Khingan.</title>
        <authorList>
            <person name="Xue H."/>
        </authorList>
    </citation>
    <scope>NUCLEOTIDE SEQUENCE [LARGE SCALE GENOMIC DNA]</scope>
    <source>
        <strain evidence="1 2">N5-1-1-5</strain>
    </source>
</reference>
<name>A0ABT1YVH4_9BACL</name>
<dbReference type="EMBL" id="JANQBD010000066">
    <property type="protein sequence ID" value="MCR8636957.1"/>
    <property type="molecule type" value="Genomic_DNA"/>
</dbReference>
<evidence type="ECO:0008006" key="3">
    <source>
        <dbReference type="Google" id="ProtNLM"/>
    </source>
</evidence>
<protein>
    <recommendedName>
        <fullName evidence="3">DUF3231 family protein</fullName>
    </recommendedName>
</protein>